<comment type="caution">
    <text evidence="1">The sequence shown here is derived from an EMBL/GenBank/DDBJ whole genome shotgun (WGS) entry which is preliminary data.</text>
</comment>
<dbReference type="AlphaFoldDB" id="A0A8S2ZAP5"/>
<name>A0A8S2ZAP5_9BILA</name>
<organism evidence="1 2">
    <name type="scientific">Rotaria magnacalcarata</name>
    <dbReference type="NCBI Taxonomy" id="392030"/>
    <lineage>
        <taxon>Eukaryota</taxon>
        <taxon>Metazoa</taxon>
        <taxon>Spiralia</taxon>
        <taxon>Gnathifera</taxon>
        <taxon>Rotifera</taxon>
        <taxon>Eurotatoria</taxon>
        <taxon>Bdelloidea</taxon>
        <taxon>Philodinida</taxon>
        <taxon>Philodinidae</taxon>
        <taxon>Rotaria</taxon>
    </lineage>
</organism>
<dbReference type="Proteomes" id="UP000681720">
    <property type="component" value="Unassembled WGS sequence"/>
</dbReference>
<gene>
    <name evidence="1" type="ORF">GIL414_LOCUS39374</name>
</gene>
<evidence type="ECO:0000313" key="2">
    <source>
        <dbReference type="Proteomes" id="UP000681720"/>
    </source>
</evidence>
<protein>
    <submittedName>
        <fullName evidence="1">Uncharacterized protein</fullName>
    </submittedName>
</protein>
<feature type="non-terminal residue" evidence="1">
    <location>
        <position position="1"/>
    </location>
</feature>
<proteinExistence type="predicted"/>
<sequence length="83" mass="8976">YSVMIRCAVVGGIEQSVATDRTLDCDLSFRASLTMSMVSSEMLGGRPDRSQSSTVPVSQNRSNVSLIHVKPGVFIPNSALNFR</sequence>
<accession>A0A8S2ZAP5</accession>
<reference evidence="1" key="1">
    <citation type="submission" date="2021-02" db="EMBL/GenBank/DDBJ databases">
        <authorList>
            <person name="Nowell W R."/>
        </authorList>
    </citation>
    <scope>NUCLEOTIDE SEQUENCE</scope>
</reference>
<evidence type="ECO:0000313" key="1">
    <source>
        <dbReference type="EMBL" id="CAF4611550.1"/>
    </source>
</evidence>
<dbReference type="EMBL" id="CAJOBJ010106448">
    <property type="protein sequence ID" value="CAF4611550.1"/>
    <property type="molecule type" value="Genomic_DNA"/>
</dbReference>